<dbReference type="EMBL" id="CAJOBF010005108">
    <property type="protein sequence ID" value="CAF4164224.1"/>
    <property type="molecule type" value="Genomic_DNA"/>
</dbReference>
<evidence type="ECO:0000256" key="3">
    <source>
        <dbReference type="ARBA" id="ARBA00022722"/>
    </source>
</evidence>
<reference evidence="9" key="1">
    <citation type="submission" date="2021-02" db="EMBL/GenBank/DDBJ databases">
        <authorList>
            <person name="Nowell W R."/>
        </authorList>
    </citation>
    <scope>NUCLEOTIDE SEQUENCE</scope>
</reference>
<feature type="region of interest" description="Disordered" evidence="7">
    <location>
        <begin position="1088"/>
        <end position="1114"/>
    </location>
</feature>
<comment type="caution">
    <text evidence="9">The sequence shown here is derived from an EMBL/GenBank/DDBJ whole genome shotgun (WGS) entry which is preliminary data.</text>
</comment>
<evidence type="ECO:0000313" key="10">
    <source>
        <dbReference type="Proteomes" id="UP000663842"/>
    </source>
</evidence>
<feature type="non-terminal residue" evidence="9">
    <location>
        <position position="1"/>
    </location>
</feature>
<dbReference type="Gene3D" id="3.30.420.10">
    <property type="entry name" value="Ribonuclease H-like superfamily/Ribonuclease H"/>
    <property type="match status" value="1"/>
</dbReference>
<feature type="domain" description="Integrase catalytic" evidence="8">
    <location>
        <begin position="464"/>
        <end position="622"/>
    </location>
</feature>
<keyword evidence="1" id="KW-0808">Transferase</keyword>
<organism evidence="9 10">
    <name type="scientific">Rotaria magnacalcarata</name>
    <dbReference type="NCBI Taxonomy" id="392030"/>
    <lineage>
        <taxon>Eukaryota</taxon>
        <taxon>Metazoa</taxon>
        <taxon>Spiralia</taxon>
        <taxon>Gnathifera</taxon>
        <taxon>Rotifera</taxon>
        <taxon>Eurotatoria</taxon>
        <taxon>Bdelloidea</taxon>
        <taxon>Philodinida</taxon>
        <taxon>Philodinidae</taxon>
        <taxon>Rotaria</taxon>
    </lineage>
</organism>
<dbReference type="GO" id="GO:0003964">
    <property type="term" value="F:RNA-directed DNA polymerase activity"/>
    <property type="evidence" value="ECO:0007669"/>
    <property type="project" value="UniProtKB-KW"/>
</dbReference>
<name>A0A819YZ39_9BILA</name>
<dbReference type="PANTHER" id="PTHR37984">
    <property type="entry name" value="PROTEIN CBG26694"/>
    <property type="match status" value="1"/>
</dbReference>
<proteinExistence type="predicted"/>
<dbReference type="Pfam" id="PF17917">
    <property type="entry name" value="RT_RNaseH"/>
    <property type="match status" value="1"/>
</dbReference>
<evidence type="ECO:0000256" key="5">
    <source>
        <dbReference type="ARBA" id="ARBA00022801"/>
    </source>
</evidence>
<dbReference type="GO" id="GO:0015074">
    <property type="term" value="P:DNA integration"/>
    <property type="evidence" value="ECO:0007669"/>
    <property type="project" value="InterPro"/>
</dbReference>
<accession>A0A819YZ39</accession>
<dbReference type="CDD" id="cd09274">
    <property type="entry name" value="RNase_HI_RT_Ty3"/>
    <property type="match status" value="1"/>
</dbReference>
<dbReference type="Proteomes" id="UP000663842">
    <property type="component" value="Unassembled WGS sequence"/>
</dbReference>
<keyword evidence="6" id="KW-0695">RNA-directed DNA polymerase</keyword>
<evidence type="ECO:0000259" key="8">
    <source>
        <dbReference type="PROSITE" id="PS50994"/>
    </source>
</evidence>
<protein>
    <recommendedName>
        <fullName evidence="8">Integrase catalytic domain-containing protein</fullName>
    </recommendedName>
</protein>
<keyword evidence="3" id="KW-0540">Nuclease</keyword>
<dbReference type="InterPro" id="IPR041373">
    <property type="entry name" value="RT_RNaseH"/>
</dbReference>
<dbReference type="InterPro" id="IPR043502">
    <property type="entry name" value="DNA/RNA_pol_sf"/>
</dbReference>
<dbReference type="SUPFAM" id="SSF53098">
    <property type="entry name" value="Ribonuclease H-like"/>
    <property type="match status" value="1"/>
</dbReference>
<dbReference type="Gene3D" id="3.10.20.370">
    <property type="match status" value="1"/>
</dbReference>
<dbReference type="Pfam" id="PF00665">
    <property type="entry name" value="rve"/>
    <property type="match status" value="1"/>
</dbReference>
<feature type="compositionally biased region" description="Basic residues" evidence="7">
    <location>
        <begin position="1103"/>
        <end position="1114"/>
    </location>
</feature>
<dbReference type="InterPro" id="IPR036397">
    <property type="entry name" value="RNaseH_sf"/>
</dbReference>
<keyword evidence="4" id="KW-0255">Endonuclease</keyword>
<evidence type="ECO:0000256" key="7">
    <source>
        <dbReference type="SAM" id="MobiDB-lite"/>
    </source>
</evidence>
<dbReference type="GO" id="GO:0003676">
    <property type="term" value="F:nucleic acid binding"/>
    <property type="evidence" value="ECO:0007669"/>
    <property type="project" value="InterPro"/>
</dbReference>
<keyword evidence="2" id="KW-0548">Nucleotidyltransferase</keyword>
<dbReference type="Gene3D" id="3.90.70.80">
    <property type="match status" value="1"/>
</dbReference>
<evidence type="ECO:0000256" key="4">
    <source>
        <dbReference type="ARBA" id="ARBA00022759"/>
    </source>
</evidence>
<dbReference type="InterPro" id="IPR001584">
    <property type="entry name" value="Integrase_cat-core"/>
</dbReference>
<gene>
    <name evidence="9" type="ORF">UXM345_LOCUS25882</name>
</gene>
<dbReference type="GO" id="GO:0016787">
    <property type="term" value="F:hydrolase activity"/>
    <property type="evidence" value="ECO:0007669"/>
    <property type="project" value="UniProtKB-KW"/>
</dbReference>
<dbReference type="CDD" id="cd22744">
    <property type="entry name" value="OTU"/>
    <property type="match status" value="1"/>
</dbReference>
<dbReference type="PANTHER" id="PTHR37984:SF5">
    <property type="entry name" value="PROTEIN NYNRIN-LIKE"/>
    <property type="match status" value="1"/>
</dbReference>
<dbReference type="PROSITE" id="PS50994">
    <property type="entry name" value="INTEGRASE"/>
    <property type="match status" value="1"/>
</dbReference>
<dbReference type="InterPro" id="IPR050951">
    <property type="entry name" value="Retrovirus_Pol_polyprotein"/>
</dbReference>
<sequence>SSLTGAGAILSQKQSGVQRPIAFISTSWGQAEQDYASTARELAGLRWAVKKLAPFLRGREFVVHTDNQPLVYLSNTKCISSRLARTLEDLSDFDFKVKWIPGHSNIVADALSRMHESVLDSSHSKKTLNALGESLEEIKMEGGGDSLVNALSWWLMGNFHDNLKLRQQLVSELIAYPSLYGLDLNKASKFELKIMNQEGINLIPEAIKAFSNLYDCQVVVFEKRTHPIYYGEDSLPNTCYLNSYNSFHYNLLVNKVKESSSKLIKITSPSPIILPEGRVENELNSEIKELSVKSVNNETIENKDINLLSKNNAKITFNKWTREEIQIMQKTNDQFKLLKNFVLTFAPGESRIIKCRHTPDLILFLKHINNIFVHENILVREIDIGLETHRLLPIITLNAFIQGAIDIHIARSHCGQHVLQTLLRETVWNPHDWRVIKDVCHTCQMCQRFKPPCNVAHPGFKKIISECPFDLLSIDLVNLPITKDQFKCCLVAIDHFTKYMYAVPLKDKTADTVVQTLERVVLQRCLQLPSRIMSDNGPEWDNTLYRQMLVKYNIKPIYTSPNHPESNGGVERANQTLIKLLALHESEHIDWVRKLPDVVRTYNSNPHTTTQRSPVSFFLERANSLRNNYDNLLSAAWKEPSHKFAPFSLNQLVGKRIIYGGHLTSTKFAPKYEGPFKIISVRPNERSYEISLMVNELTPAWGKVIRVHHSHLRPWVPRPNYLAAFDLGGEIFPPGAQLNKKLPNNKHNINNFGKTTLTTPCANLPFSNNFLGFVPATPLVQPMAQGGNNVTPSVTLNIEEPQICDNGGRGTPRLPILPATTEGNLNFSTPININFSPESINNSPIDNDSLNLNNSSLNIQEPFEGFPVLDSSLEEAVSRLESLLESPPQVNMAPVPDIAKIPVSINIEATIPQPIIIPSTESDPISGILERVHEAHNRWMAMKENRTIVWTLPHYVDYYAYNIGKVGDYDMGDTEEISWDSSRRFVHYITRLRLQWASSHPQITFCPLNEVLFHGAFNRSLFESFGAVSGEHYCFPANSMSDGLHPNARFTKLMWAFLYKSVNVVYRRNHPRTEVQAPIVEEIHLPSTSQQEIKDSSLNKSGKSGHKSFMKGRRPSYKKITTVRTSVHARLRDPIIDETIENAEDEESGSFKNISWRASSSNLSSTSTTSASLGTLHRELPTVPWSWTYHHESVRRTKAHCFTRGVNEQAIAEAEVASIIRQRGLQKINEGNITIVDQATTQWASNALNKTNAPSQNSKMVQKDVRNLVLEEEEIELHLEEDEDD</sequence>
<dbReference type="GO" id="GO:0004519">
    <property type="term" value="F:endonuclease activity"/>
    <property type="evidence" value="ECO:0007669"/>
    <property type="project" value="UniProtKB-KW"/>
</dbReference>
<dbReference type="InterPro" id="IPR012337">
    <property type="entry name" value="RNaseH-like_sf"/>
</dbReference>
<evidence type="ECO:0000256" key="2">
    <source>
        <dbReference type="ARBA" id="ARBA00022695"/>
    </source>
</evidence>
<evidence type="ECO:0000313" key="9">
    <source>
        <dbReference type="EMBL" id="CAF4164224.1"/>
    </source>
</evidence>
<keyword evidence="5" id="KW-0378">Hydrolase</keyword>
<dbReference type="SUPFAM" id="SSF56672">
    <property type="entry name" value="DNA/RNA polymerases"/>
    <property type="match status" value="1"/>
</dbReference>
<evidence type="ECO:0000256" key="6">
    <source>
        <dbReference type="ARBA" id="ARBA00022918"/>
    </source>
</evidence>
<evidence type="ECO:0000256" key="1">
    <source>
        <dbReference type="ARBA" id="ARBA00022679"/>
    </source>
</evidence>